<proteinExistence type="predicted"/>
<dbReference type="Pfam" id="PF01535">
    <property type="entry name" value="PPR"/>
    <property type="match status" value="1"/>
</dbReference>
<dbReference type="InterPro" id="IPR014014">
    <property type="entry name" value="RNA_helicase_DEAD_Q_motif"/>
</dbReference>
<dbReference type="InterPro" id="IPR014001">
    <property type="entry name" value="Helicase_ATP-bd"/>
</dbReference>
<dbReference type="PROSITE" id="PS51257">
    <property type="entry name" value="PROKAR_LIPOPROTEIN"/>
    <property type="match status" value="1"/>
</dbReference>
<name>A0A9D4XRY6_PEA</name>
<evidence type="ECO:0000313" key="12">
    <source>
        <dbReference type="Proteomes" id="UP001058974"/>
    </source>
</evidence>
<evidence type="ECO:0000259" key="9">
    <source>
        <dbReference type="PROSITE" id="PS51192"/>
    </source>
</evidence>
<dbReference type="CDD" id="cd17950">
    <property type="entry name" value="DEADc_DDX39"/>
    <property type="match status" value="1"/>
</dbReference>
<dbReference type="EMBL" id="JAMSHJ010000003">
    <property type="protein sequence ID" value="KAI5426343.1"/>
    <property type="molecule type" value="Genomic_DNA"/>
</dbReference>
<dbReference type="GO" id="GO:0003723">
    <property type="term" value="F:RNA binding"/>
    <property type="evidence" value="ECO:0007669"/>
    <property type="project" value="UniProtKB-KW"/>
</dbReference>
<evidence type="ECO:0000256" key="3">
    <source>
        <dbReference type="ARBA" id="ARBA00022801"/>
    </source>
</evidence>
<keyword evidence="3" id="KW-0378">Hydrolase</keyword>
<dbReference type="Proteomes" id="UP001058974">
    <property type="component" value="Chromosome 3"/>
</dbReference>
<protein>
    <submittedName>
        <fullName evidence="11">Uncharacterized protein</fullName>
    </submittedName>
</protein>
<comment type="caution">
    <text evidence="11">The sequence shown here is derived from an EMBL/GenBank/DDBJ whole genome shotgun (WGS) entry which is preliminary data.</text>
</comment>
<dbReference type="Pfam" id="PF00270">
    <property type="entry name" value="DEAD"/>
    <property type="match status" value="1"/>
</dbReference>
<dbReference type="PANTHER" id="PTHR47958">
    <property type="entry name" value="ATP-DEPENDENT RNA HELICASE DBP3"/>
    <property type="match status" value="1"/>
</dbReference>
<dbReference type="AlphaFoldDB" id="A0A9D4XRY6"/>
<reference evidence="11 12" key="1">
    <citation type="journal article" date="2022" name="Nat. Genet.">
        <title>Improved pea reference genome and pan-genome highlight genomic features and evolutionary characteristics.</title>
        <authorList>
            <person name="Yang T."/>
            <person name="Liu R."/>
            <person name="Luo Y."/>
            <person name="Hu S."/>
            <person name="Wang D."/>
            <person name="Wang C."/>
            <person name="Pandey M.K."/>
            <person name="Ge S."/>
            <person name="Xu Q."/>
            <person name="Li N."/>
            <person name="Li G."/>
            <person name="Huang Y."/>
            <person name="Saxena R.K."/>
            <person name="Ji Y."/>
            <person name="Li M."/>
            <person name="Yan X."/>
            <person name="He Y."/>
            <person name="Liu Y."/>
            <person name="Wang X."/>
            <person name="Xiang C."/>
            <person name="Varshney R.K."/>
            <person name="Ding H."/>
            <person name="Gao S."/>
            <person name="Zong X."/>
        </authorList>
    </citation>
    <scope>NUCLEOTIDE SEQUENCE [LARGE SCALE GENOMIC DNA]</scope>
    <source>
        <strain evidence="11 12">cv. Zhongwan 6</strain>
    </source>
</reference>
<keyword evidence="6" id="KW-0694">RNA-binding</keyword>
<dbReference type="PROSITE" id="PS51375">
    <property type="entry name" value="PPR"/>
    <property type="match status" value="1"/>
</dbReference>
<dbReference type="PROSITE" id="PS51192">
    <property type="entry name" value="HELICASE_ATP_BIND_1"/>
    <property type="match status" value="1"/>
</dbReference>
<dbReference type="InterPro" id="IPR011990">
    <property type="entry name" value="TPR-like_helical_dom_sf"/>
</dbReference>
<dbReference type="InterPro" id="IPR027417">
    <property type="entry name" value="P-loop_NTPase"/>
</dbReference>
<sequence>MSIRNVVAWNTMVVGCGNYGDGNEVMRLLREMLREGFLPDELIISSVISSCGYASAITEILQAHAFAPDLVAWTSLICAYAFHGLAKEATGDVYMWDGKKGKDKPLVATRMPGVKEATSVSVGETHLLIVASLYHPIYPINMIDNSQKLKSTAKCLLEPRNAIQLLEIADSLGADDLKKYCEDIVMHNLDYIFSVSAHAVASASLDILASLEGLLDQRSSEAWSYRRLPTPTAILPVTIDSEEEDEKVPDSAGAKVNGESGKKGYVGIHSSGFRDFLLKPELLRAIVDSGFEHPSEVQHECIPQAIWGMGVLCQAKSGMGKTVVFVLSTLQQIDPIPGQVSALILCHTRELAYQICHESERFSTYLTDLKVDVFYVGVNIKVHKDLLKNECPQIVVGTPGRILALSRDKDLSLKNVRHFILDECDKMLESLDMRKDVQDIFKLTPHDKQVMMFSATLSKEIRPVCKKFMQDPMEIYVDDEAKLTLHGLSSSRSTTKFLYTVYHSWSLQ</sequence>
<feature type="domain" description="Helicase ATP-binding" evidence="9">
    <location>
        <begin position="302"/>
        <end position="475"/>
    </location>
</feature>
<evidence type="ECO:0000256" key="5">
    <source>
        <dbReference type="ARBA" id="ARBA00022840"/>
    </source>
</evidence>
<evidence type="ECO:0000259" key="10">
    <source>
        <dbReference type="PROSITE" id="PS51195"/>
    </source>
</evidence>
<keyword evidence="1" id="KW-0677">Repeat</keyword>
<gene>
    <name evidence="11" type="ORF">KIW84_031954</name>
</gene>
<evidence type="ECO:0000256" key="1">
    <source>
        <dbReference type="ARBA" id="ARBA00022737"/>
    </source>
</evidence>
<evidence type="ECO:0000256" key="4">
    <source>
        <dbReference type="ARBA" id="ARBA00022806"/>
    </source>
</evidence>
<dbReference type="SUPFAM" id="SSF52540">
    <property type="entry name" value="P-loop containing nucleoside triphosphate hydrolases"/>
    <property type="match status" value="1"/>
</dbReference>
<dbReference type="Gramene" id="Psat03G0195400-T1">
    <property type="protein sequence ID" value="KAI5426343.1"/>
    <property type="gene ID" value="KIW84_031954"/>
</dbReference>
<feature type="domain" description="DEAD-box RNA helicase Q" evidence="10">
    <location>
        <begin position="271"/>
        <end position="299"/>
    </location>
</feature>
<evidence type="ECO:0000256" key="8">
    <source>
        <dbReference type="PROSITE-ProRule" id="PRU00708"/>
    </source>
</evidence>
<accession>A0A9D4XRY6</accession>
<dbReference type="NCBIfam" id="TIGR00756">
    <property type="entry name" value="PPR"/>
    <property type="match status" value="1"/>
</dbReference>
<dbReference type="Gene3D" id="1.25.40.10">
    <property type="entry name" value="Tetratricopeptide repeat domain"/>
    <property type="match status" value="1"/>
</dbReference>
<dbReference type="PROSITE" id="PS51195">
    <property type="entry name" value="Q_MOTIF"/>
    <property type="match status" value="1"/>
</dbReference>
<dbReference type="Pfam" id="PF13041">
    <property type="entry name" value="PPR_2"/>
    <property type="match status" value="1"/>
</dbReference>
<dbReference type="InterPro" id="IPR002885">
    <property type="entry name" value="PPR_rpt"/>
</dbReference>
<feature type="short sequence motif" description="Q motif" evidence="7">
    <location>
        <begin position="271"/>
        <end position="299"/>
    </location>
</feature>
<dbReference type="GO" id="GO:0005524">
    <property type="term" value="F:ATP binding"/>
    <property type="evidence" value="ECO:0007669"/>
    <property type="project" value="UniProtKB-KW"/>
</dbReference>
<dbReference type="GO" id="GO:0016787">
    <property type="term" value="F:hydrolase activity"/>
    <property type="evidence" value="ECO:0007669"/>
    <property type="project" value="UniProtKB-KW"/>
</dbReference>
<evidence type="ECO:0000313" key="11">
    <source>
        <dbReference type="EMBL" id="KAI5426343.1"/>
    </source>
</evidence>
<dbReference type="InterPro" id="IPR011545">
    <property type="entry name" value="DEAD/DEAH_box_helicase_dom"/>
</dbReference>
<organism evidence="11 12">
    <name type="scientific">Pisum sativum</name>
    <name type="common">Garden pea</name>
    <name type="synonym">Lathyrus oleraceus</name>
    <dbReference type="NCBI Taxonomy" id="3888"/>
    <lineage>
        <taxon>Eukaryota</taxon>
        <taxon>Viridiplantae</taxon>
        <taxon>Streptophyta</taxon>
        <taxon>Embryophyta</taxon>
        <taxon>Tracheophyta</taxon>
        <taxon>Spermatophyta</taxon>
        <taxon>Magnoliopsida</taxon>
        <taxon>eudicotyledons</taxon>
        <taxon>Gunneridae</taxon>
        <taxon>Pentapetalae</taxon>
        <taxon>rosids</taxon>
        <taxon>fabids</taxon>
        <taxon>Fabales</taxon>
        <taxon>Fabaceae</taxon>
        <taxon>Papilionoideae</taxon>
        <taxon>50 kb inversion clade</taxon>
        <taxon>NPAAA clade</taxon>
        <taxon>Hologalegina</taxon>
        <taxon>IRL clade</taxon>
        <taxon>Fabeae</taxon>
        <taxon>Lathyrus</taxon>
    </lineage>
</organism>
<evidence type="ECO:0000256" key="6">
    <source>
        <dbReference type="ARBA" id="ARBA00022884"/>
    </source>
</evidence>
<keyword evidence="2" id="KW-0547">Nucleotide-binding</keyword>
<feature type="repeat" description="PPR" evidence="8">
    <location>
        <begin position="5"/>
        <end position="39"/>
    </location>
</feature>
<dbReference type="Gene3D" id="3.40.50.300">
    <property type="entry name" value="P-loop containing nucleotide triphosphate hydrolases"/>
    <property type="match status" value="1"/>
</dbReference>
<dbReference type="SMART" id="SM00487">
    <property type="entry name" value="DEXDc"/>
    <property type="match status" value="1"/>
</dbReference>
<evidence type="ECO:0000256" key="7">
    <source>
        <dbReference type="PROSITE-ProRule" id="PRU00552"/>
    </source>
</evidence>
<keyword evidence="5" id="KW-0067">ATP-binding</keyword>
<dbReference type="GO" id="GO:0003724">
    <property type="term" value="F:RNA helicase activity"/>
    <property type="evidence" value="ECO:0007669"/>
    <property type="project" value="InterPro"/>
</dbReference>
<evidence type="ECO:0000256" key="2">
    <source>
        <dbReference type="ARBA" id="ARBA00022741"/>
    </source>
</evidence>
<keyword evidence="12" id="KW-1185">Reference proteome</keyword>
<keyword evidence="4" id="KW-0347">Helicase</keyword>
<dbReference type="FunFam" id="3.40.50.300:FF:000168">
    <property type="entry name" value="DEAD-box ATP-dependent RNA helicase 56-like"/>
    <property type="match status" value="1"/>
</dbReference>